<sequence length="64" mass="7322">MQEHWLAVHDAIDIRNLHGGGDHDKELLYSLGSPWLTIQEDQLRGGTGGLEVFGFYPELYKHLF</sequence>
<organism evidence="1 2">
    <name type="scientific">Nesterenkonia sandarakina</name>
    <dbReference type="NCBI Taxonomy" id="272918"/>
    <lineage>
        <taxon>Bacteria</taxon>
        <taxon>Bacillati</taxon>
        <taxon>Actinomycetota</taxon>
        <taxon>Actinomycetes</taxon>
        <taxon>Micrococcales</taxon>
        <taxon>Micrococcaceae</taxon>
        <taxon>Nesterenkonia</taxon>
    </lineage>
</organism>
<proteinExistence type="predicted"/>
<name>A0A2T0YBT4_9MICC</name>
<gene>
    <name evidence="1" type="ORF">BCL67_1232</name>
</gene>
<dbReference type="AlphaFoldDB" id="A0A2T0YBT4"/>
<dbReference type="EMBL" id="PVTY01000023">
    <property type="protein sequence ID" value="PRZ12206.1"/>
    <property type="molecule type" value="Genomic_DNA"/>
</dbReference>
<evidence type="ECO:0000313" key="1">
    <source>
        <dbReference type="EMBL" id="PRZ12206.1"/>
    </source>
</evidence>
<accession>A0A2T0YBT4</accession>
<dbReference type="Proteomes" id="UP000238217">
    <property type="component" value="Unassembled WGS sequence"/>
</dbReference>
<keyword evidence="2" id="KW-1185">Reference proteome</keyword>
<protein>
    <submittedName>
        <fullName evidence="1">Uncharacterized protein</fullName>
    </submittedName>
</protein>
<reference evidence="1 2" key="1">
    <citation type="submission" date="2018-03" db="EMBL/GenBank/DDBJ databases">
        <title>Comparative analysis of microorganisms from saline springs in Andes Mountain Range, Colombia.</title>
        <authorList>
            <person name="Rubin E."/>
        </authorList>
    </citation>
    <scope>NUCLEOTIDE SEQUENCE [LARGE SCALE GENOMIC DNA]</scope>
    <source>
        <strain evidence="1 2">CG 35</strain>
    </source>
</reference>
<evidence type="ECO:0000313" key="2">
    <source>
        <dbReference type="Proteomes" id="UP000238217"/>
    </source>
</evidence>
<comment type="caution">
    <text evidence="1">The sequence shown here is derived from an EMBL/GenBank/DDBJ whole genome shotgun (WGS) entry which is preliminary data.</text>
</comment>